<dbReference type="RefSeq" id="WP_202952940.1">
    <property type="nucleotide sequence ID" value="NZ_JAPCID010000011.1"/>
</dbReference>
<evidence type="ECO:0000313" key="7">
    <source>
        <dbReference type="Proteomes" id="UP001147700"/>
    </source>
</evidence>
<organism evidence="6 7">
    <name type="scientific">Solirubrobacter deserti</name>
    <dbReference type="NCBI Taxonomy" id="2282478"/>
    <lineage>
        <taxon>Bacteria</taxon>
        <taxon>Bacillati</taxon>
        <taxon>Actinomycetota</taxon>
        <taxon>Thermoleophilia</taxon>
        <taxon>Solirubrobacterales</taxon>
        <taxon>Solirubrobacteraceae</taxon>
        <taxon>Solirubrobacter</taxon>
    </lineage>
</organism>
<keyword evidence="7" id="KW-1185">Reference proteome</keyword>
<reference evidence="6" key="1">
    <citation type="submission" date="2022-10" db="EMBL/GenBank/DDBJ databases">
        <title>The WGS of Solirubrobacter sp. CPCC 204708.</title>
        <authorList>
            <person name="Jiang Z."/>
        </authorList>
    </citation>
    <scope>NUCLEOTIDE SEQUENCE</scope>
    <source>
        <strain evidence="6">CPCC 204708</strain>
    </source>
</reference>
<dbReference type="Gene3D" id="2.60.40.420">
    <property type="entry name" value="Cupredoxins - blue copper proteins"/>
    <property type="match status" value="1"/>
</dbReference>
<dbReference type="EMBL" id="JAPCID010000011">
    <property type="protein sequence ID" value="MDA0137794.1"/>
    <property type="molecule type" value="Genomic_DNA"/>
</dbReference>
<comment type="caution">
    <text evidence="6">The sequence shown here is derived from an EMBL/GenBank/DDBJ whole genome shotgun (WGS) entry which is preliminary data.</text>
</comment>
<evidence type="ECO:0000256" key="1">
    <source>
        <dbReference type="ARBA" id="ARBA00022723"/>
    </source>
</evidence>
<proteinExistence type="predicted"/>
<keyword evidence="2" id="KW-0186">Copper</keyword>
<dbReference type="Proteomes" id="UP001147700">
    <property type="component" value="Unassembled WGS sequence"/>
</dbReference>
<evidence type="ECO:0000256" key="2">
    <source>
        <dbReference type="ARBA" id="ARBA00023008"/>
    </source>
</evidence>
<name>A0ABT4RGX4_9ACTN</name>
<evidence type="ECO:0000256" key="4">
    <source>
        <dbReference type="SAM" id="SignalP"/>
    </source>
</evidence>
<keyword evidence="4" id="KW-0732">Signal</keyword>
<feature type="compositionally biased region" description="Low complexity" evidence="3">
    <location>
        <begin position="26"/>
        <end position="49"/>
    </location>
</feature>
<evidence type="ECO:0000259" key="5">
    <source>
        <dbReference type="Pfam" id="PF13473"/>
    </source>
</evidence>
<gene>
    <name evidence="6" type="ORF">OJ962_09815</name>
</gene>
<evidence type="ECO:0000313" key="6">
    <source>
        <dbReference type="EMBL" id="MDA0137794.1"/>
    </source>
</evidence>
<dbReference type="PROSITE" id="PS00196">
    <property type="entry name" value="COPPER_BLUE"/>
    <property type="match status" value="1"/>
</dbReference>
<feature type="domain" description="EfeO-type cupredoxin-like" evidence="5">
    <location>
        <begin position="67"/>
        <end position="144"/>
    </location>
</feature>
<dbReference type="SUPFAM" id="SSF49503">
    <property type="entry name" value="Cupredoxins"/>
    <property type="match status" value="1"/>
</dbReference>
<feature type="signal peptide" evidence="4">
    <location>
        <begin position="1"/>
        <end position="19"/>
    </location>
</feature>
<evidence type="ECO:0000256" key="3">
    <source>
        <dbReference type="SAM" id="MobiDB-lite"/>
    </source>
</evidence>
<protein>
    <submittedName>
        <fullName evidence="6">Cupredoxin domain-containing protein</fullName>
    </submittedName>
</protein>
<sequence>MRRIAVFAASAALMFAACGGDEEEPAATPAATEAATEAPTEAPTEEAAASGGGATLAIAADPGGANAFTETELEAAAGDVTIEFANESSKPHSVVIEGVDGAATETVQAADAPPVDVTLEAGEYTYFCPVGNHRADGMEGKLTVR</sequence>
<feature type="chain" id="PRO_5045447376" evidence="4">
    <location>
        <begin position="20"/>
        <end position="145"/>
    </location>
</feature>
<dbReference type="Pfam" id="PF13473">
    <property type="entry name" value="Cupredoxin_1"/>
    <property type="match status" value="1"/>
</dbReference>
<dbReference type="InterPro" id="IPR008972">
    <property type="entry name" value="Cupredoxin"/>
</dbReference>
<dbReference type="InterPro" id="IPR028871">
    <property type="entry name" value="BlueCu_1_BS"/>
</dbReference>
<keyword evidence="1" id="KW-0479">Metal-binding</keyword>
<feature type="region of interest" description="Disordered" evidence="3">
    <location>
        <begin position="22"/>
        <end position="60"/>
    </location>
</feature>
<dbReference type="PROSITE" id="PS51257">
    <property type="entry name" value="PROKAR_LIPOPROTEIN"/>
    <property type="match status" value="1"/>
</dbReference>
<accession>A0ABT4RGX4</accession>
<dbReference type="InterPro" id="IPR028096">
    <property type="entry name" value="EfeO_Cupredoxin"/>
</dbReference>